<sequence length="61" mass="6778">MFVQFLLTFVVLVLLRYVFHDWSAKKSVAVAGPKPVPLLGNVLMYAGQNPYGVRSGCLPLR</sequence>
<feature type="chain" id="PRO_5001783738" description="Cytochrome P450" evidence="1">
    <location>
        <begin position="25"/>
        <end position="61"/>
    </location>
</feature>
<dbReference type="EMBL" id="ATLV01015933">
    <property type="status" value="NOT_ANNOTATED_CDS"/>
    <property type="molecule type" value="Genomic_DNA"/>
</dbReference>
<keyword evidence="4" id="KW-1185">Reference proteome</keyword>
<evidence type="ECO:0000313" key="2">
    <source>
        <dbReference type="EMBL" id="KFB40896.1"/>
    </source>
</evidence>
<dbReference type="Proteomes" id="UP000030765">
    <property type="component" value="Unassembled WGS sequence"/>
</dbReference>
<evidence type="ECO:0008006" key="5">
    <source>
        <dbReference type="Google" id="ProtNLM"/>
    </source>
</evidence>
<dbReference type="VEuPathDB" id="VectorBase:ASIC008425"/>
<accession>A0A084VSF2</accession>
<protein>
    <recommendedName>
        <fullName evidence="5">Cytochrome P450</fullName>
    </recommendedName>
</protein>
<dbReference type="EMBL" id="KE525044">
    <property type="protein sequence ID" value="KFB40896.1"/>
    <property type="molecule type" value="Genomic_DNA"/>
</dbReference>
<evidence type="ECO:0000313" key="4">
    <source>
        <dbReference type="Proteomes" id="UP000030765"/>
    </source>
</evidence>
<reference evidence="2 4" key="1">
    <citation type="journal article" date="2014" name="BMC Genomics">
        <title>Genome sequence of Anopheles sinensis provides insight into genetics basis of mosquito competence for malaria parasites.</title>
        <authorList>
            <person name="Zhou D."/>
            <person name="Zhang D."/>
            <person name="Ding G."/>
            <person name="Shi L."/>
            <person name="Hou Q."/>
            <person name="Ye Y."/>
            <person name="Xu Y."/>
            <person name="Zhou H."/>
            <person name="Xiong C."/>
            <person name="Li S."/>
            <person name="Yu J."/>
            <person name="Hong S."/>
            <person name="Yu X."/>
            <person name="Zou P."/>
            <person name="Chen C."/>
            <person name="Chang X."/>
            <person name="Wang W."/>
            <person name="Lv Y."/>
            <person name="Sun Y."/>
            <person name="Ma L."/>
            <person name="Shen B."/>
            <person name="Zhu C."/>
        </authorList>
    </citation>
    <scope>NUCLEOTIDE SEQUENCE [LARGE SCALE GENOMIC DNA]</scope>
</reference>
<reference evidence="3" key="2">
    <citation type="submission" date="2020-05" db="UniProtKB">
        <authorList>
            <consortium name="EnsemblMetazoa"/>
        </authorList>
    </citation>
    <scope>IDENTIFICATION</scope>
</reference>
<evidence type="ECO:0000313" key="3">
    <source>
        <dbReference type="EnsemblMetazoa" id="ASIC008425-PA"/>
    </source>
</evidence>
<gene>
    <name evidence="2" type="ORF">ZHAS_00008425</name>
</gene>
<proteinExistence type="predicted"/>
<keyword evidence="1" id="KW-0732">Signal</keyword>
<dbReference type="STRING" id="74873.A0A084VSF2"/>
<name>A0A084VSF2_ANOSI</name>
<feature type="signal peptide" evidence="1">
    <location>
        <begin position="1"/>
        <end position="24"/>
    </location>
</feature>
<organism evidence="2">
    <name type="scientific">Anopheles sinensis</name>
    <name type="common">Mosquito</name>
    <dbReference type="NCBI Taxonomy" id="74873"/>
    <lineage>
        <taxon>Eukaryota</taxon>
        <taxon>Metazoa</taxon>
        <taxon>Ecdysozoa</taxon>
        <taxon>Arthropoda</taxon>
        <taxon>Hexapoda</taxon>
        <taxon>Insecta</taxon>
        <taxon>Pterygota</taxon>
        <taxon>Neoptera</taxon>
        <taxon>Endopterygota</taxon>
        <taxon>Diptera</taxon>
        <taxon>Nematocera</taxon>
        <taxon>Culicoidea</taxon>
        <taxon>Culicidae</taxon>
        <taxon>Anophelinae</taxon>
        <taxon>Anopheles</taxon>
    </lineage>
</organism>
<evidence type="ECO:0000256" key="1">
    <source>
        <dbReference type="SAM" id="SignalP"/>
    </source>
</evidence>
<dbReference type="EnsemblMetazoa" id="ASIC008425-RA">
    <property type="protein sequence ID" value="ASIC008425-PA"/>
    <property type="gene ID" value="ASIC008425"/>
</dbReference>
<dbReference type="AlphaFoldDB" id="A0A084VSF2"/>